<dbReference type="GO" id="GO:0005743">
    <property type="term" value="C:mitochondrial inner membrane"/>
    <property type="evidence" value="ECO:0007669"/>
    <property type="project" value="TreeGrafter"/>
</dbReference>
<reference evidence="2" key="1">
    <citation type="submission" date="2020-05" db="EMBL/GenBank/DDBJ databases">
        <title>Phylogenomic resolution of chytrid fungi.</title>
        <authorList>
            <person name="Stajich J.E."/>
            <person name="Amses K."/>
            <person name="Simmons R."/>
            <person name="Seto K."/>
            <person name="Myers J."/>
            <person name="Bonds A."/>
            <person name="Quandt C.A."/>
            <person name="Barry K."/>
            <person name="Liu P."/>
            <person name="Grigoriev I."/>
            <person name="Longcore J.E."/>
            <person name="James T.Y."/>
        </authorList>
    </citation>
    <scope>NUCLEOTIDE SEQUENCE</scope>
    <source>
        <strain evidence="2">JEL0379</strain>
    </source>
</reference>
<dbReference type="GO" id="GO:0006813">
    <property type="term" value="P:potassium ion transport"/>
    <property type="evidence" value="ECO:0007669"/>
    <property type="project" value="TreeGrafter"/>
</dbReference>
<feature type="compositionally biased region" description="Low complexity" evidence="1">
    <location>
        <begin position="42"/>
        <end position="65"/>
    </location>
</feature>
<feature type="compositionally biased region" description="Pro residues" evidence="1">
    <location>
        <begin position="141"/>
        <end position="168"/>
    </location>
</feature>
<dbReference type="PANTHER" id="PTHR28062:SF1">
    <property type="entry name" value="TRANSMEMBRANE PROTEIN"/>
    <property type="match status" value="1"/>
</dbReference>
<dbReference type="Proteomes" id="UP001212152">
    <property type="component" value="Unassembled WGS sequence"/>
</dbReference>
<feature type="region of interest" description="Disordered" evidence="1">
    <location>
        <begin position="29"/>
        <end position="69"/>
    </location>
</feature>
<dbReference type="EMBL" id="JADGJQ010000011">
    <property type="protein sequence ID" value="KAJ3181689.1"/>
    <property type="molecule type" value="Genomic_DNA"/>
</dbReference>
<keyword evidence="3" id="KW-1185">Reference proteome</keyword>
<sequence>MRLFLLPVTRAGLRTTTPLPSHLIHHLQLSRTSPYSPPPPTSSSSSASADDASATKPTTSASSNSDASHQAPFIPRMVIKGVTWSTGKWDAMGKKADGSITRRLHTLGEGLKDWVDADEWFLKSIPGVTEVDWARVSKSNGPPPPRQASSAAPPPIASPRPPPPPPTAGEPESADRLPQPPLSSSARDELIKVPVHHATGTSPTHLETHLSDMITTRKTYHKRHLTLSICTLPFSCLFMILPGPNVPLAWNLFRLYSHWRALQGAHTLARIKDANAFIFVPDTAVDHHLAHWEKGHDKEEYMPFDVVAALQDRGTVGEDFGKEVARKVKQLKKRRANQGIVIGTLNKKI</sequence>
<dbReference type="Pfam" id="PF10173">
    <property type="entry name" value="Mit_KHE1"/>
    <property type="match status" value="1"/>
</dbReference>
<organism evidence="2 3">
    <name type="scientific">Geranomyces variabilis</name>
    <dbReference type="NCBI Taxonomy" id="109894"/>
    <lineage>
        <taxon>Eukaryota</taxon>
        <taxon>Fungi</taxon>
        <taxon>Fungi incertae sedis</taxon>
        <taxon>Chytridiomycota</taxon>
        <taxon>Chytridiomycota incertae sedis</taxon>
        <taxon>Chytridiomycetes</taxon>
        <taxon>Spizellomycetales</taxon>
        <taxon>Powellomycetaceae</taxon>
        <taxon>Geranomyces</taxon>
    </lineage>
</organism>
<evidence type="ECO:0000313" key="2">
    <source>
        <dbReference type="EMBL" id="KAJ3181689.1"/>
    </source>
</evidence>
<evidence type="ECO:0000313" key="3">
    <source>
        <dbReference type="Proteomes" id="UP001212152"/>
    </source>
</evidence>
<feature type="region of interest" description="Disordered" evidence="1">
    <location>
        <begin position="135"/>
        <end position="184"/>
    </location>
</feature>
<dbReference type="InterPro" id="IPR018786">
    <property type="entry name" value="Mit_KHE1"/>
</dbReference>
<dbReference type="AlphaFoldDB" id="A0AAD5TN33"/>
<evidence type="ECO:0000256" key="1">
    <source>
        <dbReference type="SAM" id="MobiDB-lite"/>
    </source>
</evidence>
<comment type="caution">
    <text evidence="2">The sequence shown here is derived from an EMBL/GenBank/DDBJ whole genome shotgun (WGS) entry which is preliminary data.</text>
</comment>
<accession>A0AAD5TN33</accession>
<protein>
    <submittedName>
        <fullName evidence="2">Uncharacterized protein</fullName>
    </submittedName>
</protein>
<gene>
    <name evidence="2" type="ORF">HDU87_000707</name>
</gene>
<proteinExistence type="predicted"/>
<dbReference type="GO" id="GO:1902600">
    <property type="term" value="P:proton transmembrane transport"/>
    <property type="evidence" value="ECO:0007669"/>
    <property type="project" value="TreeGrafter"/>
</dbReference>
<name>A0AAD5TN33_9FUNG</name>
<dbReference type="PANTHER" id="PTHR28062">
    <property type="entry name" value="K+-H+ EXCHANGE-LIKE PROTEIN"/>
    <property type="match status" value="1"/>
</dbReference>